<evidence type="ECO:0000313" key="3">
    <source>
        <dbReference type="Proteomes" id="UP000266673"/>
    </source>
</evidence>
<feature type="transmembrane region" description="Helical" evidence="1">
    <location>
        <begin position="44"/>
        <end position="66"/>
    </location>
</feature>
<dbReference type="OrthoDB" id="2103474at2759"/>
<keyword evidence="3" id="KW-1185">Reference proteome</keyword>
<dbReference type="Pfam" id="PF13430">
    <property type="entry name" value="DUF4112"/>
    <property type="match status" value="1"/>
</dbReference>
<dbReference type="STRING" id="44941.A0A397UAZ1"/>
<dbReference type="PANTHER" id="PTHR35519">
    <property type="entry name" value="MEMBRANE PROTEINS"/>
    <property type="match status" value="1"/>
</dbReference>
<gene>
    <name evidence="2" type="ORF">C2G38_554861</name>
</gene>
<evidence type="ECO:0008006" key="4">
    <source>
        <dbReference type="Google" id="ProtNLM"/>
    </source>
</evidence>
<organism evidence="2 3">
    <name type="scientific">Gigaspora rosea</name>
    <dbReference type="NCBI Taxonomy" id="44941"/>
    <lineage>
        <taxon>Eukaryota</taxon>
        <taxon>Fungi</taxon>
        <taxon>Fungi incertae sedis</taxon>
        <taxon>Mucoromycota</taxon>
        <taxon>Glomeromycotina</taxon>
        <taxon>Glomeromycetes</taxon>
        <taxon>Diversisporales</taxon>
        <taxon>Gigasporaceae</taxon>
        <taxon>Gigaspora</taxon>
    </lineage>
</organism>
<reference evidence="2 3" key="1">
    <citation type="submission" date="2018-06" db="EMBL/GenBank/DDBJ databases">
        <title>Comparative genomics reveals the genomic features of Rhizophagus irregularis, R. cerebriforme, R. diaphanum and Gigaspora rosea, and their symbiotic lifestyle signature.</title>
        <authorList>
            <person name="Morin E."/>
            <person name="San Clemente H."/>
            <person name="Chen E.C.H."/>
            <person name="De La Providencia I."/>
            <person name="Hainaut M."/>
            <person name="Kuo A."/>
            <person name="Kohler A."/>
            <person name="Murat C."/>
            <person name="Tang N."/>
            <person name="Roy S."/>
            <person name="Loubradou J."/>
            <person name="Henrissat B."/>
            <person name="Grigoriev I.V."/>
            <person name="Corradi N."/>
            <person name="Roux C."/>
            <person name="Martin F.M."/>
        </authorList>
    </citation>
    <scope>NUCLEOTIDE SEQUENCE [LARGE SCALE GENOMIC DNA]</scope>
    <source>
        <strain evidence="2 3">DAOM 194757</strain>
    </source>
</reference>
<dbReference type="EMBL" id="QKWP01001897">
    <property type="protein sequence ID" value="RIB05919.1"/>
    <property type="molecule type" value="Genomic_DNA"/>
</dbReference>
<name>A0A397UAZ1_9GLOM</name>
<keyword evidence="1" id="KW-0812">Transmembrane</keyword>
<dbReference type="PANTHER" id="PTHR35519:SF2">
    <property type="entry name" value="PH DOMAIN PROTEIN"/>
    <property type="match status" value="1"/>
</dbReference>
<keyword evidence="1" id="KW-0472">Membrane</keyword>
<evidence type="ECO:0000256" key="1">
    <source>
        <dbReference type="SAM" id="Phobius"/>
    </source>
</evidence>
<comment type="caution">
    <text evidence="2">The sequence shown here is derived from an EMBL/GenBank/DDBJ whole genome shotgun (WGS) entry which is preliminary data.</text>
</comment>
<keyword evidence="1" id="KW-1133">Transmembrane helix</keyword>
<sequence>MLPVPPSRSPHTPQEAQILYEKIRMVALWLDSIPLLPVPIGLDAIIGFFPIIGDIAGLFLGMYQVYLTSFYAELPLTLIAQMLLHVFIDVIIGIVPYIGDILDVFYKSNLYNLRILETWLTNRYGSSIRIYESL</sequence>
<dbReference type="Proteomes" id="UP000266673">
    <property type="component" value="Unassembled WGS sequence"/>
</dbReference>
<dbReference type="InterPro" id="IPR025187">
    <property type="entry name" value="DUF4112"/>
</dbReference>
<accession>A0A397UAZ1</accession>
<feature type="transmembrane region" description="Helical" evidence="1">
    <location>
        <begin position="78"/>
        <end position="99"/>
    </location>
</feature>
<protein>
    <recommendedName>
        <fullName evidence="4">DUF4112 domain-containing protein</fullName>
    </recommendedName>
</protein>
<proteinExistence type="predicted"/>
<dbReference type="AlphaFoldDB" id="A0A397UAZ1"/>
<evidence type="ECO:0000313" key="2">
    <source>
        <dbReference type="EMBL" id="RIB05919.1"/>
    </source>
</evidence>